<accession>A0LIW5</accession>
<proteinExistence type="inferred from homology"/>
<dbReference type="HOGENOM" id="CLU_039929_1_1_7"/>
<dbReference type="OrthoDB" id="9807115at2"/>
<dbReference type="Pfam" id="PF02653">
    <property type="entry name" value="BPD_transp_2"/>
    <property type="match status" value="1"/>
</dbReference>
<dbReference type="InterPro" id="IPR001851">
    <property type="entry name" value="ABC_transp_permease"/>
</dbReference>
<evidence type="ECO:0000256" key="2">
    <source>
        <dbReference type="ARBA" id="ARBA00022448"/>
    </source>
</evidence>
<evidence type="ECO:0000256" key="6">
    <source>
        <dbReference type="ARBA" id="ARBA00022989"/>
    </source>
</evidence>
<evidence type="ECO:0000256" key="1">
    <source>
        <dbReference type="ARBA" id="ARBA00004651"/>
    </source>
</evidence>
<organism evidence="10 11">
    <name type="scientific">Syntrophobacter fumaroxidans (strain DSM 10017 / MPOB)</name>
    <dbReference type="NCBI Taxonomy" id="335543"/>
    <lineage>
        <taxon>Bacteria</taxon>
        <taxon>Pseudomonadati</taxon>
        <taxon>Thermodesulfobacteriota</taxon>
        <taxon>Syntrophobacteria</taxon>
        <taxon>Syntrophobacterales</taxon>
        <taxon>Syntrophobacteraceae</taxon>
        <taxon>Syntrophobacter</taxon>
    </lineage>
</organism>
<dbReference type="AlphaFoldDB" id="A0LIW5"/>
<feature type="transmembrane region" description="Helical" evidence="9">
    <location>
        <begin position="265"/>
        <end position="285"/>
    </location>
</feature>
<feature type="transmembrane region" description="Helical" evidence="9">
    <location>
        <begin position="132"/>
        <end position="158"/>
    </location>
</feature>
<keyword evidence="3" id="KW-1003">Cell membrane</keyword>
<protein>
    <submittedName>
        <fullName evidence="10">Inner-membrane translocator</fullName>
    </submittedName>
</protein>
<feature type="transmembrane region" description="Helical" evidence="9">
    <location>
        <begin position="12"/>
        <end position="37"/>
    </location>
</feature>
<dbReference type="GO" id="GO:0005886">
    <property type="term" value="C:plasma membrane"/>
    <property type="evidence" value="ECO:0007669"/>
    <property type="project" value="UniProtKB-SubCell"/>
</dbReference>
<sequence>MQEFLQYVFSGVTNGSVYAIIALGFSMLFSMTGLINFAQGEFVMLGALGMISLWKGAGLPLPAAIVLSTIGVSAVGLLLERAAIRNVRKPHPIVLVIVTIGASIFLRGAGMIGWGKESYSSPAFSRQGAFEVAGATLLPQSLFILAAVLLIVFGLQFFHRRTLTGKAMLACAISKRAAWLQGIPSERLVLLAFALSAGMGAIGGILIAPISMSSYDMGMTLGLKGFCAAMLGGLGSSLGAVLGGLLLGLLEAFGVGFFSSSLKDAIAFVLLLGILYVRPGGILGAKVVKRF</sequence>
<evidence type="ECO:0000256" key="5">
    <source>
        <dbReference type="ARBA" id="ARBA00022970"/>
    </source>
</evidence>
<evidence type="ECO:0000256" key="8">
    <source>
        <dbReference type="ARBA" id="ARBA00037998"/>
    </source>
</evidence>
<dbReference type="InterPro" id="IPR052157">
    <property type="entry name" value="BCAA_transport_permease"/>
</dbReference>
<feature type="transmembrane region" description="Helical" evidence="9">
    <location>
        <begin position="57"/>
        <end position="79"/>
    </location>
</feature>
<dbReference type="GO" id="GO:0006865">
    <property type="term" value="P:amino acid transport"/>
    <property type="evidence" value="ECO:0007669"/>
    <property type="project" value="UniProtKB-KW"/>
</dbReference>
<keyword evidence="4 9" id="KW-0812">Transmembrane</keyword>
<feature type="transmembrane region" description="Helical" evidence="9">
    <location>
        <begin position="188"/>
        <end position="210"/>
    </location>
</feature>
<name>A0LIW5_SYNFM</name>
<dbReference type="KEGG" id="sfu:Sfum_1680"/>
<dbReference type="Proteomes" id="UP000001784">
    <property type="component" value="Chromosome"/>
</dbReference>
<dbReference type="eggNOG" id="COG0559">
    <property type="taxonomic scope" value="Bacteria"/>
</dbReference>
<evidence type="ECO:0000256" key="9">
    <source>
        <dbReference type="SAM" id="Phobius"/>
    </source>
</evidence>
<evidence type="ECO:0000256" key="3">
    <source>
        <dbReference type="ARBA" id="ARBA00022475"/>
    </source>
</evidence>
<evidence type="ECO:0000256" key="7">
    <source>
        <dbReference type="ARBA" id="ARBA00023136"/>
    </source>
</evidence>
<evidence type="ECO:0000313" key="11">
    <source>
        <dbReference type="Proteomes" id="UP000001784"/>
    </source>
</evidence>
<keyword evidence="6 9" id="KW-1133">Transmembrane helix</keyword>
<gene>
    <name evidence="10" type="ordered locus">Sfum_1680</name>
</gene>
<comment type="subcellular location">
    <subcellularLocation>
        <location evidence="1">Cell membrane</location>
        <topology evidence="1">Multi-pass membrane protein</topology>
    </subcellularLocation>
</comment>
<reference evidence="10 11" key="1">
    <citation type="submission" date="2006-10" db="EMBL/GenBank/DDBJ databases">
        <title>Complete sequence of Syntrophobacter fumaroxidans MPOB.</title>
        <authorList>
            <consortium name="US DOE Joint Genome Institute"/>
            <person name="Copeland A."/>
            <person name="Lucas S."/>
            <person name="Lapidus A."/>
            <person name="Barry K."/>
            <person name="Detter J.C."/>
            <person name="Glavina del Rio T."/>
            <person name="Hammon N."/>
            <person name="Israni S."/>
            <person name="Pitluck S."/>
            <person name="Goltsman E.G."/>
            <person name="Martinez M."/>
            <person name="Schmutz J."/>
            <person name="Larimer F."/>
            <person name="Land M."/>
            <person name="Hauser L."/>
            <person name="Kyrpides N."/>
            <person name="Kim E."/>
            <person name="Boone D.R."/>
            <person name="Brockman F."/>
            <person name="Culley D."/>
            <person name="Ferry J."/>
            <person name="Gunsalus R."/>
            <person name="McInerney M.J."/>
            <person name="Morrison M."/>
            <person name="Plugge C."/>
            <person name="Rohlin L."/>
            <person name="Scholten J."/>
            <person name="Sieber J."/>
            <person name="Stams A.J.M."/>
            <person name="Worm P."/>
            <person name="Henstra A.M."/>
            <person name="Richardson P."/>
        </authorList>
    </citation>
    <scope>NUCLEOTIDE SEQUENCE [LARGE SCALE GENOMIC DNA]</scope>
    <source>
        <strain evidence="11">DSM 10017 / MPOB</strain>
    </source>
</reference>
<dbReference type="EMBL" id="CP000478">
    <property type="protein sequence ID" value="ABK17367.1"/>
    <property type="molecule type" value="Genomic_DNA"/>
</dbReference>
<dbReference type="GO" id="GO:0022857">
    <property type="term" value="F:transmembrane transporter activity"/>
    <property type="evidence" value="ECO:0007669"/>
    <property type="project" value="InterPro"/>
</dbReference>
<keyword evidence="2" id="KW-0813">Transport</keyword>
<evidence type="ECO:0000256" key="4">
    <source>
        <dbReference type="ARBA" id="ARBA00022692"/>
    </source>
</evidence>
<dbReference type="PANTHER" id="PTHR11795:SF450">
    <property type="entry name" value="ABC TRANSPORTER PERMEASE PROTEIN"/>
    <property type="match status" value="1"/>
</dbReference>
<keyword evidence="7 9" id="KW-0472">Membrane</keyword>
<dbReference type="InParanoid" id="A0LIW5"/>
<dbReference type="PANTHER" id="PTHR11795">
    <property type="entry name" value="BRANCHED-CHAIN AMINO ACID TRANSPORT SYSTEM PERMEASE PROTEIN LIVH"/>
    <property type="match status" value="1"/>
</dbReference>
<dbReference type="STRING" id="335543.Sfum_1680"/>
<keyword evidence="5" id="KW-0029">Amino-acid transport</keyword>
<evidence type="ECO:0000313" key="10">
    <source>
        <dbReference type="EMBL" id="ABK17367.1"/>
    </source>
</evidence>
<comment type="similarity">
    <text evidence="8">Belongs to the binding-protein-dependent transport system permease family. LivHM subfamily.</text>
</comment>
<feature type="transmembrane region" description="Helical" evidence="9">
    <location>
        <begin position="91"/>
        <end position="112"/>
    </location>
</feature>
<feature type="transmembrane region" description="Helical" evidence="9">
    <location>
        <begin position="230"/>
        <end position="253"/>
    </location>
</feature>
<dbReference type="CDD" id="cd06582">
    <property type="entry name" value="TM_PBP1_LivH_like"/>
    <property type="match status" value="1"/>
</dbReference>
<dbReference type="RefSeq" id="WP_011698537.1">
    <property type="nucleotide sequence ID" value="NC_008554.1"/>
</dbReference>
<keyword evidence="11" id="KW-1185">Reference proteome</keyword>